<gene>
    <name evidence="1" type="ORF">BGW36DRAFT_70138</name>
</gene>
<proteinExistence type="predicted"/>
<evidence type="ECO:0000313" key="1">
    <source>
        <dbReference type="EMBL" id="KAH8689327.1"/>
    </source>
</evidence>
<dbReference type="EMBL" id="JAJTJA010000015">
    <property type="protein sequence ID" value="KAH8689327.1"/>
    <property type="molecule type" value="Genomic_DNA"/>
</dbReference>
<dbReference type="GeneID" id="70252813"/>
<sequence length="150" mass="17079">MNMDLRGLGLSLLPWTRSLTHAVFLQTSASITLLWPQRLGANAACLCCRTRSAGRAPSGAATRLWSVHLNSTVQTFVLAFTAKSWRLLGAYRFRTMRTPRKVKTTLVLGVLEVWRRFSPDLPQRTHQNRLTHTEYRTLYWVPQSPQSAII</sequence>
<comment type="caution">
    <text evidence="1">The sequence shown here is derived from an EMBL/GenBank/DDBJ whole genome shotgun (WGS) entry which is preliminary data.</text>
</comment>
<dbReference type="AlphaFoldDB" id="A0AAD4PUE9"/>
<evidence type="ECO:0000313" key="2">
    <source>
        <dbReference type="Proteomes" id="UP001201262"/>
    </source>
</evidence>
<name>A0AAD4PUE9_9EURO</name>
<protein>
    <submittedName>
        <fullName evidence="1">Uncharacterized protein</fullName>
    </submittedName>
</protein>
<accession>A0AAD4PUE9</accession>
<reference evidence="1" key="1">
    <citation type="submission" date="2021-12" db="EMBL/GenBank/DDBJ databases">
        <title>Convergent genome expansion in fungi linked to evolution of root-endophyte symbiosis.</title>
        <authorList>
            <consortium name="DOE Joint Genome Institute"/>
            <person name="Ke Y.-H."/>
            <person name="Bonito G."/>
            <person name="Liao H.-L."/>
            <person name="Looney B."/>
            <person name="Rojas-Flechas A."/>
            <person name="Nash J."/>
            <person name="Hameed K."/>
            <person name="Schadt C."/>
            <person name="Martin F."/>
            <person name="Crous P.W."/>
            <person name="Miettinen O."/>
            <person name="Magnuson J.K."/>
            <person name="Labbe J."/>
            <person name="Jacobson D."/>
            <person name="Doktycz M.J."/>
            <person name="Veneault-Fourrey C."/>
            <person name="Kuo A."/>
            <person name="Mondo S."/>
            <person name="Calhoun S."/>
            <person name="Riley R."/>
            <person name="Ohm R."/>
            <person name="LaButti K."/>
            <person name="Andreopoulos B."/>
            <person name="Pangilinan J."/>
            <person name="Nolan M."/>
            <person name="Tritt A."/>
            <person name="Clum A."/>
            <person name="Lipzen A."/>
            <person name="Daum C."/>
            <person name="Barry K."/>
            <person name="Grigoriev I.V."/>
            <person name="Vilgalys R."/>
        </authorList>
    </citation>
    <scope>NUCLEOTIDE SEQUENCE</scope>
    <source>
        <strain evidence="1">PMI_201</strain>
    </source>
</reference>
<dbReference type="Proteomes" id="UP001201262">
    <property type="component" value="Unassembled WGS sequence"/>
</dbReference>
<dbReference type="RefSeq" id="XP_046065681.1">
    <property type="nucleotide sequence ID" value="XM_046222527.1"/>
</dbReference>
<organism evidence="1 2">
    <name type="scientific">Talaromyces proteolyticus</name>
    <dbReference type="NCBI Taxonomy" id="1131652"/>
    <lineage>
        <taxon>Eukaryota</taxon>
        <taxon>Fungi</taxon>
        <taxon>Dikarya</taxon>
        <taxon>Ascomycota</taxon>
        <taxon>Pezizomycotina</taxon>
        <taxon>Eurotiomycetes</taxon>
        <taxon>Eurotiomycetidae</taxon>
        <taxon>Eurotiales</taxon>
        <taxon>Trichocomaceae</taxon>
        <taxon>Talaromyces</taxon>
        <taxon>Talaromyces sect. Bacilispori</taxon>
    </lineage>
</organism>
<keyword evidence="2" id="KW-1185">Reference proteome</keyword>